<evidence type="ECO:0000256" key="1">
    <source>
        <dbReference type="ARBA" id="ARBA00004123"/>
    </source>
</evidence>
<dbReference type="InterPro" id="IPR002100">
    <property type="entry name" value="TF_MADSbox"/>
</dbReference>
<dbReference type="GO" id="GO:0000981">
    <property type="term" value="F:DNA-binding transcription factor activity, RNA polymerase II-specific"/>
    <property type="evidence" value="ECO:0000318"/>
    <property type="project" value="GO_Central"/>
</dbReference>
<dbReference type="Pfam" id="PF00319">
    <property type="entry name" value="SRF-TF"/>
    <property type="match status" value="1"/>
</dbReference>
<protein>
    <submittedName>
        <fullName evidence="9">AGAMOUS-like 80, putative</fullName>
    </submittedName>
</protein>
<dbReference type="Gene3D" id="3.40.1810.10">
    <property type="entry name" value="Transcription factor, MADS-box"/>
    <property type="match status" value="1"/>
</dbReference>
<evidence type="ECO:0000313" key="9">
    <source>
        <dbReference type="EMBL" id="EOY10302.1"/>
    </source>
</evidence>
<reference evidence="9 10" key="1">
    <citation type="journal article" date="2013" name="Genome Biol.">
        <title>The genome sequence of the most widely cultivated cacao type and its use to identify candidate genes regulating pod color.</title>
        <authorList>
            <person name="Motamayor J.C."/>
            <person name="Mockaitis K."/>
            <person name="Schmutz J."/>
            <person name="Haiminen N."/>
            <person name="Iii D.L."/>
            <person name="Cornejo O."/>
            <person name="Findley S.D."/>
            <person name="Zheng P."/>
            <person name="Utro F."/>
            <person name="Royaert S."/>
            <person name="Saski C."/>
            <person name="Jenkins J."/>
            <person name="Podicheti R."/>
            <person name="Zhao M."/>
            <person name="Scheffler B.E."/>
            <person name="Stack J.C."/>
            <person name="Feltus F.A."/>
            <person name="Mustiga G.M."/>
            <person name="Amores F."/>
            <person name="Phillips W."/>
            <person name="Marelli J.P."/>
            <person name="May G.D."/>
            <person name="Shapiro H."/>
            <person name="Ma J."/>
            <person name="Bustamante C.D."/>
            <person name="Schnell R.J."/>
            <person name="Main D."/>
            <person name="Gilbert D."/>
            <person name="Parida L."/>
            <person name="Kuhn D.N."/>
        </authorList>
    </citation>
    <scope>NUCLEOTIDE SEQUENCE [LARGE SCALE GENOMIC DNA]</scope>
    <source>
        <strain evidence="10">cv. Matina 1-6</strain>
    </source>
</reference>
<dbReference type="SUPFAM" id="SSF55455">
    <property type="entry name" value="SRF-like"/>
    <property type="match status" value="1"/>
</dbReference>
<evidence type="ECO:0000259" key="8">
    <source>
        <dbReference type="PROSITE" id="PS50066"/>
    </source>
</evidence>
<dbReference type="Proteomes" id="UP000026915">
    <property type="component" value="Chromosome 5"/>
</dbReference>
<dbReference type="PRINTS" id="PR00404">
    <property type="entry name" value="MADSDOMAIN"/>
</dbReference>
<dbReference type="GO" id="GO:0046983">
    <property type="term" value="F:protein dimerization activity"/>
    <property type="evidence" value="ECO:0007669"/>
    <property type="project" value="InterPro"/>
</dbReference>
<evidence type="ECO:0000256" key="3">
    <source>
        <dbReference type="ARBA" id="ARBA00023125"/>
    </source>
</evidence>
<dbReference type="PANTHER" id="PTHR48019">
    <property type="entry name" value="SERUM RESPONSE FACTOR HOMOLOG"/>
    <property type="match status" value="1"/>
</dbReference>
<dbReference type="GO" id="GO:0006357">
    <property type="term" value="P:regulation of transcription by RNA polymerase II"/>
    <property type="evidence" value="ECO:0000318"/>
    <property type="project" value="GO_Central"/>
</dbReference>
<evidence type="ECO:0000256" key="4">
    <source>
        <dbReference type="ARBA" id="ARBA00023163"/>
    </source>
</evidence>
<evidence type="ECO:0000256" key="2">
    <source>
        <dbReference type="ARBA" id="ARBA00023015"/>
    </source>
</evidence>
<evidence type="ECO:0000256" key="6">
    <source>
        <dbReference type="SAM" id="Coils"/>
    </source>
</evidence>
<keyword evidence="2" id="KW-0805">Transcription regulation</keyword>
<feature type="compositionally biased region" description="Polar residues" evidence="7">
    <location>
        <begin position="129"/>
        <end position="139"/>
    </location>
</feature>
<feature type="domain" description="MADS-box" evidence="8">
    <location>
        <begin position="1"/>
        <end position="49"/>
    </location>
</feature>
<dbReference type="EMBL" id="CM001883">
    <property type="protein sequence ID" value="EOY10302.1"/>
    <property type="molecule type" value="Genomic_DNA"/>
</dbReference>
<sequence length="150" mass="16949">MTRKKVKLSYITKDSARKSTFKKGKKGLLKKASELSTLCGIEGFMIIYNPYDAQLEQRIEQANKQLKRQCRDNREKETTQVMFQCLAKQGLEILNVTDLSDLGWLLEQNLKDIDKKIYTLAKPSHSQSFAPAASTTMATPETMLKSGGKV</sequence>
<proteinExistence type="predicted"/>
<dbReference type="HOGENOM" id="CLU_053053_7_0_1"/>
<evidence type="ECO:0000256" key="5">
    <source>
        <dbReference type="ARBA" id="ARBA00023242"/>
    </source>
</evidence>
<accession>A0A061F0V0</accession>
<dbReference type="OMA" id="ETCAIIH"/>
<dbReference type="InterPro" id="IPR036879">
    <property type="entry name" value="TF_MADSbox_sf"/>
</dbReference>
<keyword evidence="3" id="KW-0238">DNA-binding</keyword>
<evidence type="ECO:0000313" key="10">
    <source>
        <dbReference type="Proteomes" id="UP000026915"/>
    </source>
</evidence>
<keyword evidence="10" id="KW-1185">Reference proteome</keyword>
<dbReference type="AlphaFoldDB" id="A0A061F0V0"/>
<keyword evidence="5" id="KW-0539">Nucleus</keyword>
<dbReference type="SMART" id="SM00432">
    <property type="entry name" value="MADS"/>
    <property type="match status" value="1"/>
</dbReference>
<feature type="region of interest" description="Disordered" evidence="7">
    <location>
        <begin position="129"/>
        <end position="150"/>
    </location>
</feature>
<evidence type="ECO:0000256" key="7">
    <source>
        <dbReference type="SAM" id="MobiDB-lite"/>
    </source>
</evidence>
<dbReference type="GO" id="GO:0000978">
    <property type="term" value="F:RNA polymerase II cis-regulatory region sequence-specific DNA binding"/>
    <property type="evidence" value="ECO:0000318"/>
    <property type="project" value="GO_Central"/>
</dbReference>
<dbReference type="GO" id="GO:0005634">
    <property type="term" value="C:nucleus"/>
    <property type="evidence" value="ECO:0007669"/>
    <property type="project" value="UniProtKB-SubCell"/>
</dbReference>
<dbReference type="InParanoid" id="A0A061F0V0"/>
<organism evidence="9 10">
    <name type="scientific">Theobroma cacao</name>
    <name type="common">Cacao</name>
    <name type="synonym">Cocoa</name>
    <dbReference type="NCBI Taxonomy" id="3641"/>
    <lineage>
        <taxon>Eukaryota</taxon>
        <taxon>Viridiplantae</taxon>
        <taxon>Streptophyta</taxon>
        <taxon>Embryophyta</taxon>
        <taxon>Tracheophyta</taxon>
        <taxon>Spermatophyta</taxon>
        <taxon>Magnoliopsida</taxon>
        <taxon>eudicotyledons</taxon>
        <taxon>Gunneridae</taxon>
        <taxon>Pentapetalae</taxon>
        <taxon>rosids</taxon>
        <taxon>malvids</taxon>
        <taxon>Malvales</taxon>
        <taxon>Malvaceae</taxon>
        <taxon>Byttnerioideae</taxon>
        <taxon>Theobroma</taxon>
    </lineage>
</organism>
<name>A0A061F0V0_THECC</name>
<comment type="subcellular location">
    <subcellularLocation>
        <location evidence="1">Nucleus</location>
    </subcellularLocation>
</comment>
<gene>
    <name evidence="9" type="ORF">TCM_025674</name>
</gene>
<dbReference type="Gramene" id="EOY10302">
    <property type="protein sequence ID" value="EOY10302"/>
    <property type="gene ID" value="TCM_025674"/>
</dbReference>
<dbReference type="InterPro" id="IPR050142">
    <property type="entry name" value="MADS-box/MEF2_TF"/>
</dbReference>
<keyword evidence="6" id="KW-0175">Coiled coil</keyword>
<dbReference type="eggNOG" id="KOG0014">
    <property type="taxonomic scope" value="Eukaryota"/>
</dbReference>
<dbReference type="PROSITE" id="PS50066">
    <property type="entry name" value="MADS_BOX_2"/>
    <property type="match status" value="1"/>
</dbReference>
<feature type="coiled-coil region" evidence="6">
    <location>
        <begin position="52"/>
        <end position="79"/>
    </location>
</feature>
<keyword evidence="4" id="KW-0804">Transcription</keyword>